<dbReference type="EMBL" id="GGEC01075237">
    <property type="protein sequence ID" value="MBX55721.1"/>
    <property type="molecule type" value="Transcribed_RNA"/>
</dbReference>
<proteinExistence type="predicted"/>
<dbReference type="AlphaFoldDB" id="A0A2P2PM37"/>
<accession>A0A2P2PM37</accession>
<sequence length="50" mass="5715">MPAMQFCYIMHNASLIRQLNRIANQFVSYTHCQASSFMIKSKPGIYGKMG</sequence>
<reference evidence="1" key="1">
    <citation type="submission" date="2018-02" db="EMBL/GenBank/DDBJ databases">
        <title>Rhizophora mucronata_Transcriptome.</title>
        <authorList>
            <person name="Meera S.P."/>
            <person name="Sreeshan A."/>
            <person name="Augustine A."/>
        </authorList>
    </citation>
    <scope>NUCLEOTIDE SEQUENCE</scope>
    <source>
        <tissue evidence="1">Leaf</tissue>
    </source>
</reference>
<evidence type="ECO:0000313" key="1">
    <source>
        <dbReference type="EMBL" id="MBX55721.1"/>
    </source>
</evidence>
<protein>
    <submittedName>
        <fullName evidence="1">Uncharacterized protein</fullName>
    </submittedName>
</protein>
<organism evidence="1">
    <name type="scientific">Rhizophora mucronata</name>
    <name type="common">Asiatic mangrove</name>
    <dbReference type="NCBI Taxonomy" id="61149"/>
    <lineage>
        <taxon>Eukaryota</taxon>
        <taxon>Viridiplantae</taxon>
        <taxon>Streptophyta</taxon>
        <taxon>Embryophyta</taxon>
        <taxon>Tracheophyta</taxon>
        <taxon>Spermatophyta</taxon>
        <taxon>Magnoliopsida</taxon>
        <taxon>eudicotyledons</taxon>
        <taxon>Gunneridae</taxon>
        <taxon>Pentapetalae</taxon>
        <taxon>rosids</taxon>
        <taxon>fabids</taxon>
        <taxon>Malpighiales</taxon>
        <taxon>Rhizophoraceae</taxon>
        <taxon>Rhizophora</taxon>
    </lineage>
</organism>
<name>A0A2P2PM37_RHIMU</name>